<proteinExistence type="predicted"/>
<organism evidence="2">
    <name type="scientific">Hexamita inflata</name>
    <dbReference type="NCBI Taxonomy" id="28002"/>
    <lineage>
        <taxon>Eukaryota</taxon>
        <taxon>Metamonada</taxon>
        <taxon>Diplomonadida</taxon>
        <taxon>Hexamitidae</taxon>
        <taxon>Hexamitinae</taxon>
        <taxon>Hexamita</taxon>
    </lineage>
</organism>
<accession>A0AA86R0R1</accession>
<sequence>MTKDDMNKLYEISIDEVSTQSRILFTPPCNMIKEPIIYLGKTENDLHEFICEGFQGTYATEYIYLNTFCQYLTNCWESFYSGEGVVFTADTNRLARSLRARIYAGVDFVFMTNDYKLQKILGYKSFDDNQIFKSSALTSKVLNQENGKLESQEIIQIEFPRVMYIRGFKYLNLICYEINEFTHRENNQLRYILLRSYYDFQNGIYAELPSNYNVIFSSNSLARGIKISFQDENYRIIDLENEPFTLQLFINPSPRMIEKRAFMQETQDQFLKEQQDKIIQEKLKKEKIEKEKRDKEEKDKKKKDDDDKFEKEKREQIERDQNMFGQFERFGKGVYEELSNMIKVKSEDSDNMTKQLVGYISAKAEELNKQQIINTHNLTEELKLIRKNLVLKGEAIEFQIKNKVQNYDKLNETVNQQLQTSMQIGNMIHNQTNFIVSEMQRHKSVDDLKESLQTIKVQNEIRQKNIEKEKDEQIKTLLKIKQYNPKQIETCDKSIIILEDNFKEIVNNNTQMTENFQKLIDIKRNNKEEVSQKVIAEFQESEELLGQKIQSHVQQIEAEKVGIQNYIKTMSFSNEYDTQSSNHIQSELGDLSSIVQVDENQTERVQVF</sequence>
<evidence type="ECO:0000313" key="2">
    <source>
        <dbReference type="EMBL" id="CAI9964157.1"/>
    </source>
</evidence>
<evidence type="ECO:0000256" key="1">
    <source>
        <dbReference type="SAM" id="MobiDB-lite"/>
    </source>
</evidence>
<gene>
    <name evidence="3" type="ORF">HINF_LOCUS14887</name>
    <name evidence="2" type="ORF">HINF_LOCUS51802</name>
</gene>
<evidence type="ECO:0000313" key="4">
    <source>
        <dbReference type="Proteomes" id="UP001642409"/>
    </source>
</evidence>
<dbReference type="EMBL" id="CAXDID020000035">
    <property type="protein sequence ID" value="CAL5996693.1"/>
    <property type="molecule type" value="Genomic_DNA"/>
</dbReference>
<dbReference type="AlphaFoldDB" id="A0AA86R0R1"/>
<comment type="caution">
    <text evidence="2">The sequence shown here is derived from an EMBL/GenBank/DDBJ whole genome shotgun (WGS) entry which is preliminary data.</text>
</comment>
<feature type="region of interest" description="Disordered" evidence="1">
    <location>
        <begin position="289"/>
        <end position="317"/>
    </location>
</feature>
<reference evidence="3 4" key="2">
    <citation type="submission" date="2024-07" db="EMBL/GenBank/DDBJ databases">
        <authorList>
            <person name="Akdeniz Z."/>
        </authorList>
    </citation>
    <scope>NUCLEOTIDE SEQUENCE [LARGE SCALE GENOMIC DNA]</scope>
</reference>
<keyword evidence="4" id="KW-1185">Reference proteome</keyword>
<dbReference type="Proteomes" id="UP001642409">
    <property type="component" value="Unassembled WGS sequence"/>
</dbReference>
<dbReference type="EMBL" id="CATOUU010000972">
    <property type="protein sequence ID" value="CAI9964157.1"/>
    <property type="molecule type" value="Genomic_DNA"/>
</dbReference>
<reference evidence="2" key="1">
    <citation type="submission" date="2023-06" db="EMBL/GenBank/DDBJ databases">
        <authorList>
            <person name="Kurt Z."/>
        </authorList>
    </citation>
    <scope>NUCLEOTIDE SEQUENCE</scope>
</reference>
<protein>
    <submittedName>
        <fullName evidence="3">Hypothetical_protein</fullName>
    </submittedName>
</protein>
<evidence type="ECO:0000313" key="3">
    <source>
        <dbReference type="EMBL" id="CAL5996693.1"/>
    </source>
</evidence>
<name>A0AA86R0R1_9EUKA</name>